<feature type="domain" description="Retrotransposon gag" evidence="2">
    <location>
        <begin position="136"/>
        <end position="231"/>
    </location>
</feature>
<comment type="caution">
    <text evidence="3">The sequence shown here is derived from an EMBL/GenBank/DDBJ whole genome shotgun (WGS) entry which is preliminary data.</text>
</comment>
<keyword evidence="4" id="KW-1185">Reference proteome</keyword>
<accession>A0A834M0V2</accession>
<dbReference type="EMBL" id="WJXA01000001">
    <property type="protein sequence ID" value="KAF7152908.1"/>
    <property type="molecule type" value="Genomic_DNA"/>
</dbReference>
<organism evidence="3 4">
    <name type="scientific">Rhododendron simsii</name>
    <name type="common">Sims's rhododendron</name>
    <dbReference type="NCBI Taxonomy" id="118357"/>
    <lineage>
        <taxon>Eukaryota</taxon>
        <taxon>Viridiplantae</taxon>
        <taxon>Streptophyta</taxon>
        <taxon>Embryophyta</taxon>
        <taxon>Tracheophyta</taxon>
        <taxon>Spermatophyta</taxon>
        <taxon>Magnoliopsida</taxon>
        <taxon>eudicotyledons</taxon>
        <taxon>Gunneridae</taxon>
        <taxon>Pentapetalae</taxon>
        <taxon>asterids</taxon>
        <taxon>Ericales</taxon>
        <taxon>Ericaceae</taxon>
        <taxon>Ericoideae</taxon>
        <taxon>Rhodoreae</taxon>
        <taxon>Rhododendron</taxon>
    </lineage>
</organism>
<dbReference type="OrthoDB" id="1696034at2759"/>
<feature type="region of interest" description="Disordered" evidence="1">
    <location>
        <begin position="1"/>
        <end position="50"/>
    </location>
</feature>
<dbReference type="InterPro" id="IPR005162">
    <property type="entry name" value="Retrotrans_gag_dom"/>
</dbReference>
<proteinExistence type="predicted"/>
<evidence type="ECO:0000313" key="3">
    <source>
        <dbReference type="EMBL" id="KAF7152908.1"/>
    </source>
</evidence>
<protein>
    <recommendedName>
        <fullName evidence="2">Retrotransposon gag domain-containing protein</fullName>
    </recommendedName>
</protein>
<dbReference type="PANTHER" id="PTHR34482:SF36">
    <property type="entry name" value="RETROTRANSPOSON GAG DOMAIN-CONTAINING PROTEIN"/>
    <property type="match status" value="1"/>
</dbReference>
<feature type="compositionally biased region" description="Basic residues" evidence="1">
    <location>
        <begin position="1"/>
        <end position="12"/>
    </location>
</feature>
<evidence type="ECO:0000256" key="1">
    <source>
        <dbReference type="SAM" id="MobiDB-lite"/>
    </source>
</evidence>
<dbReference type="Proteomes" id="UP000626092">
    <property type="component" value="Unassembled WGS sequence"/>
</dbReference>
<evidence type="ECO:0000313" key="4">
    <source>
        <dbReference type="Proteomes" id="UP000626092"/>
    </source>
</evidence>
<dbReference type="AlphaFoldDB" id="A0A834M0V2"/>
<feature type="region of interest" description="Disordered" evidence="1">
    <location>
        <begin position="270"/>
        <end position="290"/>
    </location>
</feature>
<sequence>MARGRGRGRGRGVARGARVQPPRAKRRTREPIQEAASAVEGGETPAPQENFDGAQMMRAFTEALQRMANTTPKRAQRSLPAEPESRAISAMREFRRMTPPVFKGEPDPIAADSWLSKISKTLDTLQITEDNLRVSFAAYQLEDVAALWWESIENTGGVTDMTWATFKKIFLKKYFPEMVKDTLQEEFLGLIQGNSTVMEYEARFTALSRFALETISTDNLKARRFERGLNPNIRKGVVGHRYKKYSKVFECALALEGDAQCAKQIKEPKSQAVGSSFQPDSRKRGRETTNAIQGTELVKRAQSVGSVLAEESQARGLWAQSFPAPPWPRIWMLWPAGGGGGAAVVGGCPDLYRSGLPRSGGWCWWVNKFCVLLRLSLVFLEWSCVVTGWRWGSALYPVARRCCGSLSGFRW</sequence>
<gene>
    <name evidence="3" type="ORF">RHSIM_Rhsim01G0081400</name>
</gene>
<dbReference type="Pfam" id="PF03732">
    <property type="entry name" value="Retrotrans_gag"/>
    <property type="match status" value="1"/>
</dbReference>
<evidence type="ECO:0000259" key="2">
    <source>
        <dbReference type="Pfam" id="PF03732"/>
    </source>
</evidence>
<name>A0A834M0V2_RHOSS</name>
<reference evidence="3" key="1">
    <citation type="submission" date="2019-11" db="EMBL/GenBank/DDBJ databases">
        <authorList>
            <person name="Liu Y."/>
            <person name="Hou J."/>
            <person name="Li T.-Q."/>
            <person name="Guan C.-H."/>
            <person name="Wu X."/>
            <person name="Wu H.-Z."/>
            <person name="Ling F."/>
            <person name="Zhang R."/>
            <person name="Shi X.-G."/>
            <person name="Ren J.-P."/>
            <person name="Chen E.-F."/>
            <person name="Sun J.-M."/>
        </authorList>
    </citation>
    <scope>NUCLEOTIDE SEQUENCE</scope>
    <source>
        <strain evidence="3">Adult_tree_wgs_1</strain>
        <tissue evidence="3">Leaves</tissue>
    </source>
</reference>
<dbReference type="PANTHER" id="PTHR34482">
    <property type="entry name" value="DNA DAMAGE-INDUCIBLE PROTEIN 1-LIKE"/>
    <property type="match status" value="1"/>
</dbReference>